<evidence type="ECO:0000259" key="4">
    <source>
        <dbReference type="Pfam" id="PF00534"/>
    </source>
</evidence>
<accession>A0A934UUC8</accession>
<dbReference type="GO" id="GO:0016757">
    <property type="term" value="F:glycosyltransferase activity"/>
    <property type="evidence" value="ECO:0007669"/>
    <property type="project" value="UniProtKB-KW"/>
</dbReference>
<dbReference type="Gene3D" id="3.40.50.2000">
    <property type="entry name" value="Glycogen Phosphorylase B"/>
    <property type="match status" value="2"/>
</dbReference>
<dbReference type="GO" id="GO:1901137">
    <property type="term" value="P:carbohydrate derivative biosynthetic process"/>
    <property type="evidence" value="ECO:0007669"/>
    <property type="project" value="UniProtKB-ARBA"/>
</dbReference>
<dbReference type="EMBL" id="JAEHOH010000008">
    <property type="protein sequence ID" value="MBK0418685.1"/>
    <property type="molecule type" value="Genomic_DNA"/>
</dbReference>
<reference evidence="6" key="1">
    <citation type="submission" date="2020-12" db="EMBL/GenBank/DDBJ databases">
        <title>Leucobacter sp. CAS1, isolated from Chromium sludge.</title>
        <authorList>
            <person name="Xu Z."/>
        </authorList>
    </citation>
    <scope>NUCLEOTIDE SEQUENCE</scope>
    <source>
        <strain evidence="6">CSA1</strain>
    </source>
</reference>
<comment type="caution">
    <text evidence="6">The sequence shown here is derived from an EMBL/GenBank/DDBJ whole genome shotgun (WGS) entry which is preliminary data.</text>
</comment>
<evidence type="ECO:0000256" key="1">
    <source>
        <dbReference type="ARBA" id="ARBA00021292"/>
    </source>
</evidence>
<sequence length="410" mass="43264">MPPSAGSLRIAFVVLHTSPLDEPGTKDAGGMNVVVRAQAAELARAGHRVELITRRSDPGLPDAVELAEGLTVRHLDAGPARLLSKGEHESLMEPFGRALGEHLRVDPVDVLHAEHWFSGVAALPVARELGVPLVQSFHSIAAEPGSPLTEGERPESPGRISGERRLAAEADLLVAVSLAERDTMLERLGADPERVRVVPLGVDTALFRPCEPGECAERRAWIEHGGSPEVLVAGRLHPLKGFDLAVAAVAAIPPGRRPALRVIGAPPPDGDDYVRELHTAIAEAGMLSTVAFDGALRRAELAERLRRAAIVLMPSHSETFGLVALEASASGVPVVARAAGGLREAVIDGETGVLIDGDDPEVWAAAIAHLLGDEELASRMGAAARRHALNRDWAASAAQLLEAYRELLAG</sequence>
<dbReference type="AlphaFoldDB" id="A0A934UUC8"/>
<dbReference type="InterPro" id="IPR001296">
    <property type="entry name" value="Glyco_trans_1"/>
</dbReference>
<name>A0A934UUC8_9MICO</name>
<dbReference type="PANTHER" id="PTHR45947">
    <property type="entry name" value="SULFOQUINOVOSYL TRANSFERASE SQD2"/>
    <property type="match status" value="1"/>
</dbReference>
<protein>
    <recommendedName>
        <fullName evidence="1">D-inositol 3-phosphate glycosyltransferase</fullName>
    </recommendedName>
</protein>
<dbReference type="Proteomes" id="UP000608530">
    <property type="component" value="Unassembled WGS sequence"/>
</dbReference>
<evidence type="ECO:0000259" key="5">
    <source>
        <dbReference type="Pfam" id="PF13439"/>
    </source>
</evidence>
<keyword evidence="3" id="KW-0808">Transferase</keyword>
<dbReference type="InterPro" id="IPR050194">
    <property type="entry name" value="Glycosyltransferase_grp1"/>
</dbReference>
<keyword evidence="2" id="KW-0328">Glycosyltransferase</keyword>
<dbReference type="Pfam" id="PF13439">
    <property type="entry name" value="Glyco_transf_4"/>
    <property type="match status" value="1"/>
</dbReference>
<proteinExistence type="predicted"/>
<dbReference type="Pfam" id="PF00534">
    <property type="entry name" value="Glycos_transf_1"/>
    <property type="match status" value="1"/>
</dbReference>
<evidence type="ECO:0000256" key="3">
    <source>
        <dbReference type="ARBA" id="ARBA00022679"/>
    </source>
</evidence>
<dbReference type="InterPro" id="IPR028098">
    <property type="entry name" value="Glyco_trans_4-like_N"/>
</dbReference>
<evidence type="ECO:0000313" key="7">
    <source>
        <dbReference type="Proteomes" id="UP000608530"/>
    </source>
</evidence>
<feature type="domain" description="Glycosyltransferase subfamily 4-like N-terminal" evidence="5">
    <location>
        <begin position="29"/>
        <end position="205"/>
    </location>
</feature>
<dbReference type="RefSeq" id="WP_200114856.1">
    <property type="nucleotide sequence ID" value="NZ_JAEHOH010000008.1"/>
</dbReference>
<gene>
    <name evidence="6" type="ORF">JD276_06505</name>
</gene>
<dbReference type="PANTHER" id="PTHR45947:SF3">
    <property type="entry name" value="SULFOQUINOVOSYL TRANSFERASE SQD2"/>
    <property type="match status" value="1"/>
</dbReference>
<dbReference type="SUPFAM" id="SSF53756">
    <property type="entry name" value="UDP-Glycosyltransferase/glycogen phosphorylase"/>
    <property type="match status" value="1"/>
</dbReference>
<evidence type="ECO:0000256" key="2">
    <source>
        <dbReference type="ARBA" id="ARBA00022676"/>
    </source>
</evidence>
<keyword evidence="7" id="KW-1185">Reference proteome</keyword>
<feature type="domain" description="Glycosyl transferase family 1" evidence="4">
    <location>
        <begin position="219"/>
        <end position="386"/>
    </location>
</feature>
<evidence type="ECO:0000313" key="6">
    <source>
        <dbReference type="EMBL" id="MBK0418685.1"/>
    </source>
</evidence>
<organism evidence="6 7">
    <name type="scientific">Leucobacter chromiisoli</name>
    <dbReference type="NCBI Taxonomy" id="2796471"/>
    <lineage>
        <taxon>Bacteria</taxon>
        <taxon>Bacillati</taxon>
        <taxon>Actinomycetota</taxon>
        <taxon>Actinomycetes</taxon>
        <taxon>Micrococcales</taxon>
        <taxon>Microbacteriaceae</taxon>
        <taxon>Leucobacter</taxon>
    </lineage>
</organism>